<dbReference type="Proteomes" id="UP000031972">
    <property type="component" value="Unassembled WGS sequence"/>
</dbReference>
<keyword evidence="3" id="KW-0812">Transmembrane</keyword>
<dbReference type="InterPro" id="IPR045584">
    <property type="entry name" value="Pilin-like"/>
</dbReference>
<dbReference type="OrthoDB" id="2454081at2"/>
<feature type="transmembrane region" description="Helical" evidence="3">
    <location>
        <begin position="20"/>
        <end position="42"/>
    </location>
</feature>
<reference evidence="4 5" key="1">
    <citation type="submission" date="2015-01" db="EMBL/GenBank/DDBJ databases">
        <title>Jeotgalibacillus campisalis genome sequencing.</title>
        <authorList>
            <person name="Goh K.M."/>
            <person name="Chan K.-G."/>
            <person name="Yaakop A.S."/>
            <person name="Ee R."/>
            <person name="Gan H.M."/>
            <person name="Chan C.S."/>
        </authorList>
    </citation>
    <scope>NUCLEOTIDE SEQUENCE [LARGE SCALE GENOMIC DNA]</scope>
    <source>
        <strain evidence="4 5">SF-57</strain>
    </source>
</reference>
<evidence type="ECO:0000313" key="4">
    <source>
        <dbReference type="EMBL" id="KIL46209.1"/>
    </source>
</evidence>
<keyword evidence="3" id="KW-0472">Membrane</keyword>
<dbReference type="Gene3D" id="3.30.700.10">
    <property type="entry name" value="Glycoprotein, Type 4 Pilin"/>
    <property type="match status" value="1"/>
</dbReference>
<evidence type="ECO:0000256" key="2">
    <source>
        <dbReference type="ARBA" id="ARBA00023287"/>
    </source>
</evidence>
<evidence type="ECO:0000256" key="3">
    <source>
        <dbReference type="SAM" id="Phobius"/>
    </source>
</evidence>
<organism evidence="4 5">
    <name type="scientific">Jeotgalibacillus campisalis</name>
    <dbReference type="NCBI Taxonomy" id="220754"/>
    <lineage>
        <taxon>Bacteria</taxon>
        <taxon>Bacillati</taxon>
        <taxon>Bacillota</taxon>
        <taxon>Bacilli</taxon>
        <taxon>Bacillales</taxon>
        <taxon>Caryophanaceae</taxon>
        <taxon>Jeotgalibacillus</taxon>
    </lineage>
</organism>
<keyword evidence="2" id="KW-0178">Competence</keyword>
<comment type="subcellular location">
    <subcellularLocation>
        <location evidence="1">Cell surface</location>
    </subcellularLocation>
</comment>
<dbReference type="AlphaFoldDB" id="A0A0C2RWR7"/>
<dbReference type="GO" id="GO:0030420">
    <property type="term" value="P:establishment of competence for transformation"/>
    <property type="evidence" value="ECO:0007669"/>
    <property type="project" value="UniProtKB-KW"/>
</dbReference>
<protein>
    <submittedName>
        <fullName evidence="4">Uncharacterized protein</fullName>
    </submittedName>
</protein>
<dbReference type="RefSeq" id="WP_052477123.1">
    <property type="nucleotide sequence ID" value="NZ_JXRR01000017.1"/>
</dbReference>
<evidence type="ECO:0000256" key="1">
    <source>
        <dbReference type="ARBA" id="ARBA00004241"/>
    </source>
</evidence>
<dbReference type="Pfam" id="PF07963">
    <property type="entry name" value="N_methyl"/>
    <property type="match status" value="1"/>
</dbReference>
<gene>
    <name evidence="4" type="ORF">KR50_28840</name>
</gene>
<evidence type="ECO:0000313" key="5">
    <source>
        <dbReference type="Proteomes" id="UP000031972"/>
    </source>
</evidence>
<dbReference type="PATRIC" id="fig|220754.4.peg.2898"/>
<dbReference type="InterPro" id="IPR012902">
    <property type="entry name" value="N_methyl_site"/>
</dbReference>
<proteinExistence type="predicted"/>
<comment type="caution">
    <text evidence="4">The sequence shown here is derived from an EMBL/GenBank/DDBJ whole genome shotgun (WGS) entry which is preliminary data.</text>
</comment>
<dbReference type="EMBL" id="JXRR01000017">
    <property type="protein sequence ID" value="KIL46209.1"/>
    <property type="molecule type" value="Genomic_DNA"/>
</dbReference>
<dbReference type="SUPFAM" id="SSF54523">
    <property type="entry name" value="Pili subunits"/>
    <property type="match status" value="1"/>
</dbReference>
<dbReference type="PROSITE" id="PS00409">
    <property type="entry name" value="PROKAR_NTER_METHYL"/>
    <property type="match status" value="1"/>
</dbReference>
<dbReference type="NCBIfam" id="TIGR02532">
    <property type="entry name" value="IV_pilin_GFxxxE"/>
    <property type="match status" value="1"/>
</dbReference>
<dbReference type="GO" id="GO:0009986">
    <property type="term" value="C:cell surface"/>
    <property type="evidence" value="ECO:0007669"/>
    <property type="project" value="UniProtKB-SubCell"/>
</dbReference>
<accession>A0A0C2RWR7</accession>
<dbReference type="PANTHER" id="PTHR30093">
    <property type="entry name" value="GENERAL SECRETION PATHWAY PROTEIN G"/>
    <property type="match status" value="1"/>
</dbReference>
<keyword evidence="3" id="KW-1133">Transmembrane helix</keyword>
<keyword evidence="5" id="KW-1185">Reference proteome</keyword>
<name>A0A0C2RWR7_9BACL</name>
<sequence length="157" mass="16608">MFKQMKKMLKNEKGLTLIELLAVVVILGIIAAIAIPAIGGIIDNTRKDAHVANAQQMISSAKIAIAGDNSLVPGTTTGDDSQITMADLIADGFIEELEDPDGNDGEDVDYAGSLVVVTRGADTSQLTYSVFLNGSERQIGSAADPAEEDELRRAIFD</sequence>